<evidence type="ECO:0000256" key="1">
    <source>
        <dbReference type="ARBA" id="ARBA00022603"/>
    </source>
</evidence>
<keyword evidence="1 5" id="KW-0489">Methyltransferase</keyword>
<sequence length="215" mass="22521">MLLITPPGVYPAQGDTRLLTEALEREVLDGRRVLDLCTGSGAVAMAAAALGARVTAVDVSRRALAAAAANLLLNRRRVRLRHGDLLAPVAGARFDLITANPPYVPSRSAPPRRGIARSWDAGRDGRALLDRICADAPALLAPGGVLLVVQSAVAGVPATCAALARAGLRVGIAARLRQPFGPVMTARAGWFEERGLIAPGQREEELVVVRGVRPV</sequence>
<dbReference type="InterPro" id="IPR029063">
    <property type="entry name" value="SAM-dependent_MTases_sf"/>
</dbReference>
<evidence type="ECO:0000256" key="2">
    <source>
        <dbReference type="ARBA" id="ARBA00022679"/>
    </source>
</evidence>
<protein>
    <submittedName>
        <fullName evidence="5">Methyltransferase</fullName>
    </submittedName>
</protein>
<evidence type="ECO:0000313" key="5">
    <source>
        <dbReference type="EMBL" id="GAA1096085.1"/>
    </source>
</evidence>
<dbReference type="Proteomes" id="UP001499987">
    <property type="component" value="Unassembled WGS sequence"/>
</dbReference>
<dbReference type="NCBIfam" id="TIGR00537">
    <property type="entry name" value="hemK_rel_arch"/>
    <property type="match status" value="1"/>
</dbReference>
<keyword evidence="3" id="KW-0949">S-adenosyl-L-methionine</keyword>
<accession>A0ABP4E747</accession>
<proteinExistence type="predicted"/>
<keyword evidence="6" id="KW-1185">Reference proteome</keyword>
<dbReference type="GO" id="GO:0008168">
    <property type="term" value="F:methyltransferase activity"/>
    <property type="evidence" value="ECO:0007669"/>
    <property type="project" value="UniProtKB-KW"/>
</dbReference>
<dbReference type="GO" id="GO:0032259">
    <property type="term" value="P:methylation"/>
    <property type="evidence" value="ECO:0007669"/>
    <property type="project" value="UniProtKB-KW"/>
</dbReference>
<dbReference type="Gene3D" id="3.40.50.150">
    <property type="entry name" value="Vaccinia Virus protein VP39"/>
    <property type="match status" value="1"/>
</dbReference>
<dbReference type="InterPro" id="IPR004557">
    <property type="entry name" value="PrmC-related"/>
</dbReference>
<name>A0ABP4E747_9ACTN</name>
<evidence type="ECO:0000313" key="6">
    <source>
        <dbReference type="Proteomes" id="UP001499987"/>
    </source>
</evidence>
<dbReference type="SUPFAM" id="SSF53335">
    <property type="entry name" value="S-adenosyl-L-methionine-dependent methyltransferases"/>
    <property type="match status" value="1"/>
</dbReference>
<dbReference type="EMBL" id="BAAALD010000043">
    <property type="protein sequence ID" value="GAA1096085.1"/>
    <property type="molecule type" value="Genomic_DNA"/>
</dbReference>
<gene>
    <name evidence="5" type="ORF">GCM10009663_44080</name>
</gene>
<evidence type="ECO:0000256" key="3">
    <source>
        <dbReference type="ARBA" id="ARBA00022691"/>
    </source>
</evidence>
<dbReference type="PANTHER" id="PTHR45875:SF1">
    <property type="entry name" value="METHYLTRANSFERASE N6AMT1"/>
    <property type="match status" value="1"/>
</dbReference>
<comment type="caution">
    <text evidence="5">The sequence shown here is derived from an EMBL/GenBank/DDBJ whole genome shotgun (WGS) entry which is preliminary data.</text>
</comment>
<dbReference type="Pfam" id="PF05175">
    <property type="entry name" value="MTS"/>
    <property type="match status" value="1"/>
</dbReference>
<keyword evidence="2" id="KW-0808">Transferase</keyword>
<dbReference type="RefSeq" id="WP_344625360.1">
    <property type="nucleotide sequence ID" value="NZ_BAAALD010000043.1"/>
</dbReference>
<evidence type="ECO:0000259" key="4">
    <source>
        <dbReference type="Pfam" id="PF05175"/>
    </source>
</evidence>
<dbReference type="InterPro" id="IPR052190">
    <property type="entry name" value="Euk-Arch_PrmC-MTase"/>
</dbReference>
<dbReference type="PANTHER" id="PTHR45875">
    <property type="entry name" value="METHYLTRANSFERASE N6AMT1"/>
    <property type="match status" value="1"/>
</dbReference>
<reference evidence="6" key="1">
    <citation type="journal article" date="2019" name="Int. J. Syst. Evol. Microbiol.">
        <title>The Global Catalogue of Microorganisms (GCM) 10K type strain sequencing project: providing services to taxonomists for standard genome sequencing and annotation.</title>
        <authorList>
            <consortium name="The Broad Institute Genomics Platform"/>
            <consortium name="The Broad Institute Genome Sequencing Center for Infectious Disease"/>
            <person name="Wu L."/>
            <person name="Ma J."/>
        </authorList>
    </citation>
    <scope>NUCLEOTIDE SEQUENCE [LARGE SCALE GENOMIC DNA]</scope>
    <source>
        <strain evidence="6">JCM 13002</strain>
    </source>
</reference>
<organism evidence="5 6">
    <name type="scientific">Kitasatospora arboriphila</name>
    <dbReference type="NCBI Taxonomy" id="258052"/>
    <lineage>
        <taxon>Bacteria</taxon>
        <taxon>Bacillati</taxon>
        <taxon>Actinomycetota</taxon>
        <taxon>Actinomycetes</taxon>
        <taxon>Kitasatosporales</taxon>
        <taxon>Streptomycetaceae</taxon>
        <taxon>Kitasatospora</taxon>
    </lineage>
</organism>
<dbReference type="InterPro" id="IPR007848">
    <property type="entry name" value="Small_mtfrase_dom"/>
</dbReference>
<feature type="domain" description="Methyltransferase small" evidence="4">
    <location>
        <begin position="4"/>
        <end position="104"/>
    </location>
</feature>